<dbReference type="PANTHER" id="PTHR43255">
    <property type="entry name" value="IRON-SULFUR-BINDING OXIDOREDUCTASE FADF-RELATED-RELATED"/>
    <property type="match status" value="1"/>
</dbReference>
<proteinExistence type="predicted"/>
<accession>D6SQE8</accession>
<dbReference type="eggNOG" id="COG1150">
    <property type="taxonomic scope" value="Bacteria"/>
</dbReference>
<protein>
    <submittedName>
        <fullName evidence="7">Heterodisulfide reductase, C subunit</fullName>
    </submittedName>
</protein>
<keyword evidence="3" id="KW-0560">Oxidoreductase</keyword>
<dbReference type="InterPro" id="IPR009051">
    <property type="entry name" value="Helical_ferredxn"/>
</dbReference>
<dbReference type="Gene3D" id="1.10.1060.10">
    <property type="entry name" value="Alpha-helical ferredoxin"/>
    <property type="match status" value="1"/>
</dbReference>
<dbReference type="GO" id="GO:0051539">
    <property type="term" value="F:4 iron, 4 sulfur cluster binding"/>
    <property type="evidence" value="ECO:0007669"/>
    <property type="project" value="UniProtKB-KW"/>
</dbReference>
<comment type="caution">
    <text evidence="7">The sequence shown here is derived from an EMBL/GenBank/DDBJ whole genome shotgun (WGS) entry which is preliminary data.</text>
</comment>
<dbReference type="OrthoDB" id="9769677at2"/>
<dbReference type="GO" id="GO:0005886">
    <property type="term" value="C:plasma membrane"/>
    <property type="evidence" value="ECO:0007669"/>
    <property type="project" value="TreeGrafter"/>
</dbReference>
<evidence type="ECO:0000256" key="3">
    <source>
        <dbReference type="ARBA" id="ARBA00023002"/>
    </source>
</evidence>
<evidence type="ECO:0000313" key="8">
    <source>
        <dbReference type="Proteomes" id="UP000005496"/>
    </source>
</evidence>
<keyword evidence="1" id="KW-0004">4Fe-4S</keyword>
<dbReference type="PANTHER" id="PTHR43255:SF1">
    <property type="entry name" value="IRON-SULFUR-BINDING OXIDOREDUCTASE FADF-RELATED"/>
    <property type="match status" value="1"/>
</dbReference>
<dbReference type="GO" id="GO:0016491">
    <property type="term" value="F:oxidoreductase activity"/>
    <property type="evidence" value="ECO:0007669"/>
    <property type="project" value="UniProtKB-KW"/>
</dbReference>
<keyword evidence="2" id="KW-0479">Metal-binding</keyword>
<dbReference type="Pfam" id="PF13187">
    <property type="entry name" value="Fer4_9"/>
    <property type="match status" value="1"/>
</dbReference>
<dbReference type="SUPFAM" id="SSF46548">
    <property type="entry name" value="alpha-helical ferredoxin"/>
    <property type="match status" value="1"/>
</dbReference>
<dbReference type="PROSITE" id="PS00198">
    <property type="entry name" value="4FE4S_FER_1"/>
    <property type="match status" value="2"/>
</dbReference>
<dbReference type="InterPro" id="IPR017900">
    <property type="entry name" value="4Fe4S_Fe_S_CS"/>
</dbReference>
<evidence type="ECO:0000256" key="5">
    <source>
        <dbReference type="ARBA" id="ARBA00023014"/>
    </source>
</evidence>
<gene>
    <name evidence="7" type="ORF">Dthio_PD2366</name>
</gene>
<organism evidence="7 8">
    <name type="scientific">Desulfonatronospira thiodismutans ASO3-1</name>
    <dbReference type="NCBI Taxonomy" id="555779"/>
    <lineage>
        <taxon>Bacteria</taxon>
        <taxon>Pseudomonadati</taxon>
        <taxon>Thermodesulfobacteriota</taxon>
        <taxon>Desulfovibrionia</taxon>
        <taxon>Desulfovibrionales</taxon>
        <taxon>Desulfonatronovibrionaceae</taxon>
        <taxon>Desulfonatronospira</taxon>
    </lineage>
</organism>
<evidence type="ECO:0000313" key="7">
    <source>
        <dbReference type="EMBL" id="EFI34974.1"/>
    </source>
</evidence>
<keyword evidence="8" id="KW-1185">Reference proteome</keyword>
<name>D6SQE8_9BACT</name>
<feature type="domain" description="4Fe-4S ferredoxin-type" evidence="6">
    <location>
        <begin position="29"/>
        <end position="86"/>
    </location>
</feature>
<keyword evidence="5" id="KW-0411">Iron-sulfur</keyword>
<dbReference type="GO" id="GO:0046872">
    <property type="term" value="F:metal ion binding"/>
    <property type="evidence" value="ECO:0007669"/>
    <property type="project" value="UniProtKB-KW"/>
</dbReference>
<evidence type="ECO:0000256" key="4">
    <source>
        <dbReference type="ARBA" id="ARBA00023004"/>
    </source>
</evidence>
<dbReference type="EMBL" id="ACJN02000002">
    <property type="protein sequence ID" value="EFI34974.1"/>
    <property type="molecule type" value="Genomic_DNA"/>
</dbReference>
<keyword evidence="4" id="KW-0408">Iron</keyword>
<dbReference type="RefSeq" id="WP_008870288.1">
    <property type="nucleotide sequence ID" value="NZ_ACJN02000002.1"/>
</dbReference>
<dbReference type="AlphaFoldDB" id="D6SQE8"/>
<evidence type="ECO:0000256" key="1">
    <source>
        <dbReference type="ARBA" id="ARBA00022485"/>
    </source>
</evidence>
<evidence type="ECO:0000256" key="2">
    <source>
        <dbReference type="ARBA" id="ARBA00022723"/>
    </source>
</evidence>
<sequence length="186" mass="21421">MEVVDIHASSDNEFIAKVEEESGQNVRLCYQCGNCTAGCPYTFVYDIPVSQIMRLLQAGQKQKILSSRSIWLCATCESCTTRCPNEIDVATIMDVLRHMARREGYVSEQKVKKFWDSFLDSVEKHGRVFEMGLLTRYITRTGRVWTDVDLAPKMLPKGKLSIRPHKIEGRDKVAQIFKRFREEAHK</sequence>
<reference evidence="7" key="1">
    <citation type="submission" date="2010-05" db="EMBL/GenBank/DDBJ databases">
        <title>The draft genome of Desulfonatronospira thiodismutans ASO3-1.</title>
        <authorList>
            <consortium name="US DOE Joint Genome Institute (JGI-PGF)"/>
            <person name="Lucas S."/>
            <person name="Copeland A."/>
            <person name="Lapidus A."/>
            <person name="Cheng J.-F."/>
            <person name="Bruce D."/>
            <person name="Goodwin L."/>
            <person name="Pitluck S."/>
            <person name="Chertkov O."/>
            <person name="Brettin T."/>
            <person name="Detter J.C."/>
            <person name="Han C."/>
            <person name="Land M.L."/>
            <person name="Hauser L."/>
            <person name="Kyrpides N."/>
            <person name="Mikhailova N."/>
            <person name="Muyzer G."/>
            <person name="Woyke T."/>
        </authorList>
    </citation>
    <scope>NUCLEOTIDE SEQUENCE [LARGE SCALE GENOMIC DNA]</scope>
    <source>
        <strain evidence="7">ASO3-1</strain>
    </source>
</reference>
<evidence type="ECO:0000259" key="6">
    <source>
        <dbReference type="Pfam" id="PF13187"/>
    </source>
</evidence>
<dbReference type="InterPro" id="IPR051460">
    <property type="entry name" value="HdrC_iron-sulfur_subunit"/>
</dbReference>
<dbReference type="InterPro" id="IPR017896">
    <property type="entry name" value="4Fe4S_Fe-S-bd"/>
</dbReference>
<dbReference type="Proteomes" id="UP000005496">
    <property type="component" value="Unassembled WGS sequence"/>
</dbReference>